<evidence type="ECO:0000256" key="1">
    <source>
        <dbReference type="ARBA" id="ARBA00004123"/>
    </source>
</evidence>
<gene>
    <name evidence="8" type="ORF">G2W53_006693</name>
</gene>
<protein>
    <submittedName>
        <fullName evidence="8">B3 domain-containing protein</fullName>
    </submittedName>
</protein>
<keyword evidence="9" id="KW-1185">Reference proteome</keyword>
<dbReference type="GO" id="GO:0005634">
    <property type="term" value="C:nucleus"/>
    <property type="evidence" value="ECO:0007669"/>
    <property type="project" value="UniProtKB-SubCell"/>
</dbReference>
<evidence type="ECO:0000256" key="5">
    <source>
        <dbReference type="ARBA" id="ARBA00023242"/>
    </source>
</evidence>
<keyword evidence="2" id="KW-0805">Transcription regulation</keyword>
<evidence type="ECO:0000256" key="6">
    <source>
        <dbReference type="SAM" id="MobiDB-lite"/>
    </source>
</evidence>
<feature type="region of interest" description="Disordered" evidence="6">
    <location>
        <begin position="414"/>
        <end position="438"/>
    </location>
</feature>
<evidence type="ECO:0000313" key="9">
    <source>
        <dbReference type="Proteomes" id="UP000634136"/>
    </source>
</evidence>
<evidence type="ECO:0000259" key="7">
    <source>
        <dbReference type="PROSITE" id="PS50863"/>
    </source>
</evidence>
<dbReference type="SUPFAM" id="SSF101936">
    <property type="entry name" value="DNA-binding pseudobarrel domain"/>
    <property type="match status" value="1"/>
</dbReference>
<dbReference type="AlphaFoldDB" id="A0A835CCR8"/>
<keyword evidence="3" id="KW-0238">DNA-binding</keyword>
<evidence type="ECO:0000256" key="2">
    <source>
        <dbReference type="ARBA" id="ARBA00023015"/>
    </source>
</evidence>
<dbReference type="EMBL" id="JAAIUW010000003">
    <property type="protein sequence ID" value="KAF7838211.1"/>
    <property type="molecule type" value="Genomic_DNA"/>
</dbReference>
<evidence type="ECO:0000313" key="8">
    <source>
        <dbReference type="EMBL" id="KAF7838211.1"/>
    </source>
</evidence>
<dbReference type="SMART" id="SM01019">
    <property type="entry name" value="B3"/>
    <property type="match status" value="1"/>
</dbReference>
<dbReference type="Pfam" id="PF02362">
    <property type="entry name" value="B3"/>
    <property type="match status" value="1"/>
</dbReference>
<evidence type="ECO:0000256" key="4">
    <source>
        <dbReference type="ARBA" id="ARBA00023163"/>
    </source>
</evidence>
<dbReference type="PANTHER" id="PTHR31920:SF145">
    <property type="entry name" value="B3 DOMAIN-CONTAINING PROTEIN REM20-LIKE ISOFORM X1"/>
    <property type="match status" value="1"/>
</dbReference>
<reference evidence="8" key="1">
    <citation type="submission" date="2020-09" db="EMBL/GenBank/DDBJ databases">
        <title>Genome-Enabled Discovery of Anthraquinone Biosynthesis in Senna tora.</title>
        <authorList>
            <person name="Kang S.-H."/>
            <person name="Pandey R.P."/>
            <person name="Lee C.-M."/>
            <person name="Sim J.-S."/>
            <person name="Jeong J.-T."/>
            <person name="Choi B.-S."/>
            <person name="Jung M."/>
            <person name="Ginzburg D."/>
            <person name="Zhao K."/>
            <person name="Won S.Y."/>
            <person name="Oh T.-J."/>
            <person name="Yu Y."/>
            <person name="Kim N.-H."/>
            <person name="Lee O.R."/>
            <person name="Lee T.-H."/>
            <person name="Bashyal P."/>
            <person name="Kim T.-S."/>
            <person name="Lee W.-H."/>
            <person name="Kawkins C."/>
            <person name="Kim C.-K."/>
            <person name="Kim J.S."/>
            <person name="Ahn B.O."/>
            <person name="Rhee S.Y."/>
            <person name="Sohng J.K."/>
        </authorList>
    </citation>
    <scope>NUCLEOTIDE SEQUENCE</scope>
    <source>
        <tissue evidence="8">Leaf</tissue>
    </source>
</reference>
<comment type="caution">
    <text evidence="8">The sequence shown here is derived from an EMBL/GenBank/DDBJ whole genome shotgun (WGS) entry which is preliminary data.</text>
</comment>
<dbReference type="CDD" id="cd10017">
    <property type="entry name" value="B3_DNA"/>
    <property type="match status" value="1"/>
</dbReference>
<dbReference type="PROSITE" id="PS50863">
    <property type="entry name" value="B3"/>
    <property type="match status" value="1"/>
</dbReference>
<dbReference type="InterPro" id="IPR050655">
    <property type="entry name" value="Plant_B3_domain"/>
</dbReference>
<dbReference type="Proteomes" id="UP000634136">
    <property type="component" value="Unassembled WGS sequence"/>
</dbReference>
<dbReference type="GO" id="GO:0003677">
    <property type="term" value="F:DNA binding"/>
    <property type="evidence" value="ECO:0007669"/>
    <property type="project" value="UniProtKB-KW"/>
</dbReference>
<sequence>MKELVCVKCAQKCLSLHGKKKKKNSSNVPSSFFKVMLGREFSTVLYLPPKFGPTASALVYKKAIIEDCSGQQWEVIVSKVNKCFAFKEGWNGFSTDHGLVVGDFLVFDYIGSSHFIVKIYDKSGCEMLDFPTRRKPKKRSRSRADLDARDDMLNTADVERTETQHKGVDVERSRTIKENNTSEKNNSHGKVQFLEDPYCMTERDFGEKERDDRSSMFDVLSFEILNNSGVDRGTGQFTTGNEIVDASIFNKDPLLEDILGREPTQDPNELELTERSHFLEEIDKRAYVSDRHSCGAQTSEQLLVTYNVQYEENRQKSSTVFNREVQEYKFADVSETDAVGISKERQRHFGNCQNSQQMINKSSDAPIHHGFSKVFLGEAAQSSQTTIKDHGSLLNSVKPEPIYYANMPAFVLPMKGENGEKNGAPSGSTEDTVTDPLP</sequence>
<keyword evidence="4" id="KW-0804">Transcription</keyword>
<evidence type="ECO:0000256" key="3">
    <source>
        <dbReference type="ARBA" id="ARBA00023125"/>
    </source>
</evidence>
<comment type="subcellular location">
    <subcellularLocation>
        <location evidence="1">Nucleus</location>
    </subcellularLocation>
</comment>
<dbReference type="PANTHER" id="PTHR31920">
    <property type="entry name" value="B3 DOMAIN-CONTAINING"/>
    <property type="match status" value="1"/>
</dbReference>
<organism evidence="8 9">
    <name type="scientific">Senna tora</name>
    <dbReference type="NCBI Taxonomy" id="362788"/>
    <lineage>
        <taxon>Eukaryota</taxon>
        <taxon>Viridiplantae</taxon>
        <taxon>Streptophyta</taxon>
        <taxon>Embryophyta</taxon>
        <taxon>Tracheophyta</taxon>
        <taxon>Spermatophyta</taxon>
        <taxon>Magnoliopsida</taxon>
        <taxon>eudicotyledons</taxon>
        <taxon>Gunneridae</taxon>
        <taxon>Pentapetalae</taxon>
        <taxon>rosids</taxon>
        <taxon>fabids</taxon>
        <taxon>Fabales</taxon>
        <taxon>Fabaceae</taxon>
        <taxon>Caesalpinioideae</taxon>
        <taxon>Cassia clade</taxon>
        <taxon>Senna</taxon>
    </lineage>
</organism>
<keyword evidence="5" id="KW-0539">Nucleus</keyword>
<dbReference type="Gene3D" id="2.40.330.10">
    <property type="entry name" value="DNA-binding pseudobarrel domain"/>
    <property type="match status" value="1"/>
</dbReference>
<name>A0A835CCR8_9FABA</name>
<dbReference type="InterPro" id="IPR015300">
    <property type="entry name" value="DNA-bd_pseudobarrel_sf"/>
</dbReference>
<accession>A0A835CCR8</accession>
<dbReference type="InterPro" id="IPR003340">
    <property type="entry name" value="B3_DNA-bd"/>
</dbReference>
<proteinExistence type="predicted"/>
<dbReference type="OrthoDB" id="635132at2759"/>
<feature type="domain" description="TF-B3" evidence="7">
    <location>
        <begin position="30"/>
        <end position="123"/>
    </location>
</feature>